<accession>A0A8H7KHG7</accession>
<protein>
    <submittedName>
        <fullName evidence="1">Uncharacterized protein</fullName>
    </submittedName>
</protein>
<proteinExistence type="predicted"/>
<dbReference type="EMBL" id="JABXXO010000006">
    <property type="protein sequence ID" value="KAF7776594.1"/>
    <property type="molecule type" value="Genomic_DNA"/>
</dbReference>
<gene>
    <name evidence="1" type="ORF">Agabi119p4_4987</name>
</gene>
<dbReference type="Proteomes" id="UP000629468">
    <property type="component" value="Unassembled WGS sequence"/>
</dbReference>
<dbReference type="AlphaFoldDB" id="A0A8H7KHG7"/>
<organism evidence="1 2">
    <name type="scientific">Agaricus bisporus var. burnettii</name>
    <dbReference type="NCBI Taxonomy" id="192524"/>
    <lineage>
        <taxon>Eukaryota</taxon>
        <taxon>Fungi</taxon>
        <taxon>Dikarya</taxon>
        <taxon>Basidiomycota</taxon>
        <taxon>Agaricomycotina</taxon>
        <taxon>Agaricomycetes</taxon>
        <taxon>Agaricomycetidae</taxon>
        <taxon>Agaricales</taxon>
        <taxon>Agaricineae</taxon>
        <taxon>Agaricaceae</taxon>
        <taxon>Agaricus</taxon>
    </lineage>
</organism>
<reference evidence="1 2" key="1">
    <citation type="journal article" name="Sci. Rep.">
        <title>Telomere-to-telomere assembled and centromere annotated genomes of the two main subspecies of the button mushroom Agaricus bisporus reveal especially polymorphic chromosome ends.</title>
        <authorList>
            <person name="Sonnenberg A.S.M."/>
            <person name="Sedaghat-Telgerd N."/>
            <person name="Lavrijssen B."/>
            <person name="Ohm R.A."/>
            <person name="Hendrickx P.M."/>
            <person name="Scholtmeijer K."/>
            <person name="Baars J.J.P."/>
            <person name="van Peer A."/>
        </authorList>
    </citation>
    <scope>NUCLEOTIDE SEQUENCE [LARGE SCALE GENOMIC DNA]</scope>
    <source>
        <strain evidence="1 2">H119_p4</strain>
    </source>
</reference>
<evidence type="ECO:0000313" key="1">
    <source>
        <dbReference type="EMBL" id="KAF7776594.1"/>
    </source>
</evidence>
<name>A0A8H7KHG7_AGABI</name>
<comment type="caution">
    <text evidence="1">The sequence shown here is derived from an EMBL/GenBank/DDBJ whole genome shotgun (WGS) entry which is preliminary data.</text>
</comment>
<evidence type="ECO:0000313" key="2">
    <source>
        <dbReference type="Proteomes" id="UP000629468"/>
    </source>
</evidence>
<sequence>MTKVIEPYKRHRTAKMSYTHANIIPTITRYLYRLRFRRCRYCGAPSLQKVLDGLSDSTRKEFHQRGI</sequence>